<dbReference type="EMBL" id="CP136893">
    <property type="protein sequence ID" value="WOL05324.1"/>
    <property type="molecule type" value="Genomic_DNA"/>
</dbReference>
<organism evidence="8 9">
    <name type="scientific">Canna indica</name>
    <name type="common">Indian-shot</name>
    <dbReference type="NCBI Taxonomy" id="4628"/>
    <lineage>
        <taxon>Eukaryota</taxon>
        <taxon>Viridiplantae</taxon>
        <taxon>Streptophyta</taxon>
        <taxon>Embryophyta</taxon>
        <taxon>Tracheophyta</taxon>
        <taxon>Spermatophyta</taxon>
        <taxon>Magnoliopsida</taxon>
        <taxon>Liliopsida</taxon>
        <taxon>Zingiberales</taxon>
        <taxon>Cannaceae</taxon>
        <taxon>Canna</taxon>
    </lineage>
</organism>
<keyword evidence="3" id="KW-0862">Zinc</keyword>
<keyword evidence="6" id="KW-1133">Transmembrane helix</keyword>
<feature type="region of interest" description="Disordered" evidence="5">
    <location>
        <begin position="67"/>
        <end position="86"/>
    </location>
</feature>
<dbReference type="PANTHER" id="PTHR45798:SF97">
    <property type="entry name" value="ALCOHOL-SENSITIVE RING FINGER PROTEIN 1"/>
    <property type="match status" value="1"/>
</dbReference>
<dbReference type="GO" id="GO:0008270">
    <property type="term" value="F:zinc ion binding"/>
    <property type="evidence" value="ECO:0007669"/>
    <property type="project" value="UniProtKB-KW"/>
</dbReference>
<evidence type="ECO:0000313" key="9">
    <source>
        <dbReference type="Proteomes" id="UP001327560"/>
    </source>
</evidence>
<dbReference type="InterPro" id="IPR013083">
    <property type="entry name" value="Znf_RING/FYVE/PHD"/>
</dbReference>
<sequence length="192" mass="19661">MRSPPGFVLPYDPALVAEPPAEASTSPVTVNVNSDVVAILAALLCAVVCVLGLAFAARCAWLRRSSAEPSSAPPRPPIPPPPRKGLKKKALRAMPTLSFVSSSADAAASSGGIELVDCAICLAEFADGDDVRVLPQCGHGFHAACVDTWLGAHASCPSCRRVLVVPAPPRQCHRCAGASSVPKKTECSGAGA</sequence>
<evidence type="ECO:0000256" key="5">
    <source>
        <dbReference type="SAM" id="MobiDB-lite"/>
    </source>
</evidence>
<feature type="domain" description="RING-type" evidence="7">
    <location>
        <begin position="118"/>
        <end position="160"/>
    </location>
</feature>
<keyword evidence="6" id="KW-0812">Transmembrane</keyword>
<dbReference type="SMART" id="SM00184">
    <property type="entry name" value="RING"/>
    <property type="match status" value="1"/>
</dbReference>
<evidence type="ECO:0000256" key="2">
    <source>
        <dbReference type="ARBA" id="ARBA00022771"/>
    </source>
</evidence>
<protein>
    <submittedName>
        <fullName evidence="8">RING-H2 finger protein ATL8-like</fullName>
    </submittedName>
</protein>
<evidence type="ECO:0000256" key="1">
    <source>
        <dbReference type="ARBA" id="ARBA00022723"/>
    </source>
</evidence>
<name>A0AAQ3QC13_9LILI</name>
<reference evidence="8 9" key="1">
    <citation type="submission" date="2023-10" db="EMBL/GenBank/DDBJ databases">
        <title>Chromosome-scale genome assembly provides insights into flower coloration mechanisms of Canna indica.</title>
        <authorList>
            <person name="Li C."/>
        </authorList>
    </citation>
    <scope>NUCLEOTIDE SEQUENCE [LARGE SCALE GENOMIC DNA]</scope>
    <source>
        <tissue evidence="8">Flower</tissue>
    </source>
</reference>
<evidence type="ECO:0000313" key="8">
    <source>
        <dbReference type="EMBL" id="WOL05324.1"/>
    </source>
</evidence>
<keyword evidence="6" id="KW-0472">Membrane</keyword>
<dbReference type="Gene3D" id="3.30.40.10">
    <property type="entry name" value="Zinc/RING finger domain, C3HC4 (zinc finger)"/>
    <property type="match status" value="1"/>
</dbReference>
<evidence type="ECO:0000256" key="3">
    <source>
        <dbReference type="ARBA" id="ARBA00022833"/>
    </source>
</evidence>
<keyword evidence="2 4" id="KW-0863">Zinc-finger</keyword>
<keyword evidence="1" id="KW-0479">Metal-binding</keyword>
<accession>A0AAQ3QC13</accession>
<dbReference type="CDD" id="cd16461">
    <property type="entry name" value="RING-H2_EL5-like"/>
    <property type="match status" value="1"/>
</dbReference>
<evidence type="ECO:0000259" key="7">
    <source>
        <dbReference type="PROSITE" id="PS50089"/>
    </source>
</evidence>
<evidence type="ECO:0000256" key="6">
    <source>
        <dbReference type="SAM" id="Phobius"/>
    </source>
</evidence>
<feature type="transmembrane region" description="Helical" evidence="6">
    <location>
        <begin position="36"/>
        <end position="57"/>
    </location>
</feature>
<dbReference type="InterPro" id="IPR001841">
    <property type="entry name" value="Znf_RING"/>
</dbReference>
<proteinExistence type="predicted"/>
<dbReference type="AlphaFoldDB" id="A0AAQ3QC13"/>
<dbReference type="SUPFAM" id="SSF57850">
    <property type="entry name" value="RING/U-box"/>
    <property type="match status" value="1"/>
</dbReference>
<dbReference type="Pfam" id="PF13639">
    <property type="entry name" value="zf-RING_2"/>
    <property type="match status" value="1"/>
</dbReference>
<keyword evidence="9" id="KW-1185">Reference proteome</keyword>
<dbReference type="PANTHER" id="PTHR45798">
    <property type="entry name" value="RING-H2 FINGER PROTEIN ATL61-RELATED-RELATED"/>
    <property type="match status" value="1"/>
</dbReference>
<evidence type="ECO:0000256" key="4">
    <source>
        <dbReference type="PROSITE-ProRule" id="PRU00175"/>
    </source>
</evidence>
<dbReference type="Proteomes" id="UP001327560">
    <property type="component" value="Chromosome 4"/>
</dbReference>
<dbReference type="InterPro" id="IPR052788">
    <property type="entry name" value="RING-type_E3_ligase_ATL"/>
</dbReference>
<dbReference type="PROSITE" id="PS50089">
    <property type="entry name" value="ZF_RING_2"/>
    <property type="match status" value="1"/>
</dbReference>
<gene>
    <name evidence="8" type="ORF">Cni_G14052</name>
</gene>
<feature type="compositionally biased region" description="Pro residues" evidence="5">
    <location>
        <begin position="71"/>
        <end position="83"/>
    </location>
</feature>